<organism evidence="6 7">
    <name type="scientific">Salmonirosea aquatica</name>
    <dbReference type="NCBI Taxonomy" id="2654236"/>
    <lineage>
        <taxon>Bacteria</taxon>
        <taxon>Pseudomonadati</taxon>
        <taxon>Bacteroidota</taxon>
        <taxon>Cytophagia</taxon>
        <taxon>Cytophagales</taxon>
        <taxon>Spirosomataceae</taxon>
        <taxon>Salmonirosea</taxon>
    </lineage>
</organism>
<comment type="caution">
    <text evidence="6">The sequence shown here is derived from an EMBL/GenBank/DDBJ whole genome shotgun (WGS) entry which is preliminary data.</text>
</comment>
<feature type="transmembrane region" description="Helical" evidence="4">
    <location>
        <begin position="223"/>
        <end position="242"/>
    </location>
</feature>
<keyword evidence="4" id="KW-1133">Transmembrane helix</keyword>
<dbReference type="EMBL" id="WHLY01000002">
    <property type="protein sequence ID" value="MPR33746.1"/>
    <property type="molecule type" value="Genomic_DNA"/>
</dbReference>
<dbReference type="InterPro" id="IPR027417">
    <property type="entry name" value="P-loop_NTPase"/>
</dbReference>
<feature type="transmembrane region" description="Helical" evidence="4">
    <location>
        <begin position="35"/>
        <end position="57"/>
    </location>
</feature>
<feature type="domain" description="DNA mismatch repair proteins mutS family" evidence="5">
    <location>
        <begin position="425"/>
        <end position="601"/>
    </location>
</feature>
<evidence type="ECO:0000256" key="3">
    <source>
        <dbReference type="ARBA" id="ARBA00023125"/>
    </source>
</evidence>
<dbReference type="Pfam" id="PF05192">
    <property type="entry name" value="MutS_III"/>
    <property type="match status" value="1"/>
</dbReference>
<dbReference type="InterPro" id="IPR000432">
    <property type="entry name" value="DNA_mismatch_repair_MutS_C"/>
</dbReference>
<dbReference type="AlphaFoldDB" id="A0A7C9F614"/>
<accession>A0A7C9F614</accession>
<keyword evidence="4" id="KW-0472">Membrane</keyword>
<dbReference type="GO" id="GO:0030983">
    <property type="term" value="F:mismatched DNA binding"/>
    <property type="evidence" value="ECO:0007669"/>
    <property type="project" value="InterPro"/>
</dbReference>
<evidence type="ECO:0000256" key="1">
    <source>
        <dbReference type="ARBA" id="ARBA00022741"/>
    </source>
</evidence>
<dbReference type="GO" id="GO:0006298">
    <property type="term" value="P:mismatch repair"/>
    <property type="evidence" value="ECO:0007669"/>
    <property type="project" value="InterPro"/>
</dbReference>
<evidence type="ECO:0000259" key="5">
    <source>
        <dbReference type="SMART" id="SM00534"/>
    </source>
</evidence>
<evidence type="ECO:0000313" key="6">
    <source>
        <dbReference type="EMBL" id="MPR33746.1"/>
    </source>
</evidence>
<dbReference type="SMART" id="SM00534">
    <property type="entry name" value="MUTSac"/>
    <property type="match status" value="1"/>
</dbReference>
<evidence type="ECO:0000256" key="4">
    <source>
        <dbReference type="SAM" id="Phobius"/>
    </source>
</evidence>
<dbReference type="InterPro" id="IPR036187">
    <property type="entry name" value="DNA_mismatch_repair_MutS_sf"/>
</dbReference>
<dbReference type="InterPro" id="IPR007696">
    <property type="entry name" value="DNA_mismatch_repair_MutS_core"/>
</dbReference>
<dbReference type="Pfam" id="PF00488">
    <property type="entry name" value="MutS_V"/>
    <property type="match status" value="1"/>
</dbReference>
<feature type="transmembrane region" description="Helical" evidence="4">
    <location>
        <begin position="63"/>
        <end position="81"/>
    </location>
</feature>
<protein>
    <submittedName>
        <fullName evidence="6">DNA mismatch repair protein MutS</fullName>
    </submittedName>
</protein>
<name>A0A7C9F614_9BACT</name>
<dbReference type="Gene3D" id="1.10.1420.10">
    <property type="match status" value="1"/>
</dbReference>
<evidence type="ECO:0000313" key="7">
    <source>
        <dbReference type="Proteomes" id="UP000479293"/>
    </source>
</evidence>
<evidence type="ECO:0000256" key="2">
    <source>
        <dbReference type="ARBA" id="ARBA00022840"/>
    </source>
</evidence>
<gene>
    <name evidence="6" type="ORF">GBK04_10275</name>
</gene>
<sequence length="605" mass="68103">MTTEPLAKPTGKAPADYFRVQLKDATEREAEAQQLFNALAGGRLLAFVALIISLGLWSSANQPLWGLLGLVAGVVFLVLMVRQHKAKRNRDFLRNLQTINADELDRLDLKFRRPETGDSFGDPLHPYATDLDIFGKHSLYRLLNRTRTDEGSRRLAHWLRNPAALDELLMRQEAVEEFKANADWRQSWEATALLHEHASQQVGALRTWAKEVMSKSLQKSLTWRWFPIVTVTLGVLALLNLIPGWPFWLGIIWQGIILKRYNADIQSLTQRTTDLGLTLVAYADLLELANDAPYQSRWWQMRQGTIKKAPAAIRSVGQWFARLDYRLHPFFLIFVGVPFLFDLHCLAALEKWKKNHGAELAAWLDALADTEAMNSLAGFAFAQPDYVMPQVTWEENIRIEATQLGHPLIPREARVSNDFSLVGTGHTMLVTGSNMSGKSTFLRTVGLNLVLAQTGAVVCANSLACAPVQVFSSMRTQDSLVENTSSFYAELKRLRQLLELSGDTTRTLPIFYLLDEILKGTNSADRHRGAEALIRQLHPLPASGMVSTHDLELGEWGATQPYVQNFHFRSDVQDGQLHFDYKLHEGICQSFNASELMRMMGIAVG</sequence>
<dbReference type="SUPFAM" id="SSF52540">
    <property type="entry name" value="P-loop containing nucleoside triphosphate hydrolases"/>
    <property type="match status" value="1"/>
</dbReference>
<keyword evidence="1" id="KW-0547">Nucleotide-binding</keyword>
<dbReference type="PANTHER" id="PTHR11361:SF99">
    <property type="entry name" value="DNA MISMATCH REPAIR PROTEIN"/>
    <property type="match status" value="1"/>
</dbReference>
<keyword evidence="7" id="KW-1185">Reference proteome</keyword>
<dbReference type="RefSeq" id="WP_152759374.1">
    <property type="nucleotide sequence ID" value="NZ_WHLY01000002.1"/>
</dbReference>
<dbReference type="GO" id="GO:0140664">
    <property type="term" value="F:ATP-dependent DNA damage sensor activity"/>
    <property type="evidence" value="ECO:0007669"/>
    <property type="project" value="InterPro"/>
</dbReference>
<keyword evidence="3" id="KW-0238">DNA-binding</keyword>
<dbReference type="GO" id="GO:0005524">
    <property type="term" value="F:ATP binding"/>
    <property type="evidence" value="ECO:0007669"/>
    <property type="project" value="UniProtKB-KW"/>
</dbReference>
<dbReference type="Gene3D" id="3.40.50.300">
    <property type="entry name" value="P-loop containing nucleotide triphosphate hydrolases"/>
    <property type="match status" value="1"/>
</dbReference>
<dbReference type="Proteomes" id="UP000479293">
    <property type="component" value="Unassembled WGS sequence"/>
</dbReference>
<reference evidence="6 7" key="1">
    <citation type="submission" date="2019-10" db="EMBL/GenBank/DDBJ databases">
        <title>Draft Genome Sequence of Cytophagaceae sp. SJW1-29.</title>
        <authorList>
            <person name="Choi A."/>
        </authorList>
    </citation>
    <scope>NUCLEOTIDE SEQUENCE [LARGE SCALE GENOMIC DNA]</scope>
    <source>
        <strain evidence="6 7">SJW1-29</strain>
    </source>
</reference>
<proteinExistence type="predicted"/>
<keyword evidence="4" id="KW-0812">Transmembrane</keyword>
<dbReference type="InterPro" id="IPR045076">
    <property type="entry name" value="MutS"/>
</dbReference>
<dbReference type="SUPFAM" id="SSF48334">
    <property type="entry name" value="DNA repair protein MutS, domain III"/>
    <property type="match status" value="1"/>
</dbReference>
<keyword evidence="2" id="KW-0067">ATP-binding</keyword>
<dbReference type="PANTHER" id="PTHR11361">
    <property type="entry name" value="DNA MISMATCH REPAIR PROTEIN MUTS FAMILY MEMBER"/>
    <property type="match status" value="1"/>
</dbReference>